<evidence type="ECO:0000313" key="13">
    <source>
        <dbReference type="Proteomes" id="UP000001508"/>
    </source>
</evidence>
<evidence type="ECO:0000256" key="10">
    <source>
        <dbReference type="HAMAP-Rule" id="MF_00009"/>
    </source>
</evidence>
<dbReference type="GO" id="GO:0008615">
    <property type="term" value="P:pyridoxine biosynthetic process"/>
    <property type="evidence" value="ECO:0007669"/>
    <property type="project" value="UniProtKB-UniRule"/>
</dbReference>
<evidence type="ECO:0000256" key="11">
    <source>
        <dbReference type="HAMAP-Rule" id="MF_00279"/>
    </source>
</evidence>
<dbReference type="EMBL" id="CP001940">
    <property type="protein sequence ID" value="ADH85159.1"/>
    <property type="molecule type" value="Genomic_DNA"/>
</dbReference>
<dbReference type="SUPFAM" id="SSF55486">
    <property type="entry name" value="Metalloproteases ('zincins'), catalytic domain"/>
    <property type="match status" value="1"/>
</dbReference>
<evidence type="ECO:0000256" key="6">
    <source>
        <dbReference type="ARBA" id="ARBA00022759"/>
    </source>
</evidence>
<dbReference type="Pfam" id="PF03740">
    <property type="entry name" value="PdxJ"/>
    <property type="match status" value="1"/>
</dbReference>
<dbReference type="HAMAP" id="MF_00009">
    <property type="entry name" value="Endoribonucl_YbeY"/>
    <property type="match status" value="1"/>
</dbReference>
<feature type="binding site" evidence="11">
    <location>
        <position position="346"/>
    </location>
    <ligand>
        <name>3-amino-2-oxopropyl phosphate</name>
        <dbReference type="ChEBI" id="CHEBI:57279"/>
    </ligand>
</feature>
<feature type="binding site" evidence="11">
    <location>
        <begin position="367"/>
        <end position="368"/>
    </location>
    <ligand>
        <name>3-amino-2-oxopropyl phosphate</name>
        <dbReference type="ChEBI" id="CHEBI:57279"/>
    </ligand>
</feature>
<dbReference type="InterPro" id="IPR013785">
    <property type="entry name" value="Aldolase_TIM"/>
</dbReference>
<feature type="binding site" evidence="11">
    <location>
        <position position="172"/>
    </location>
    <ligand>
        <name>3-amino-2-oxopropyl phosphate</name>
        <dbReference type="ChEBI" id="CHEBI:57279"/>
    </ligand>
</feature>
<feature type="active site" description="Proton acceptor" evidence="11">
    <location>
        <position position="224"/>
    </location>
</feature>
<keyword evidence="10" id="KW-0698">rRNA processing</keyword>
<dbReference type="HAMAP" id="MF_00279">
    <property type="entry name" value="PdxJ"/>
    <property type="match status" value="1"/>
</dbReference>
<dbReference type="GO" id="GO:0008270">
    <property type="term" value="F:zinc ion binding"/>
    <property type="evidence" value="ECO:0007669"/>
    <property type="project" value="UniProtKB-UniRule"/>
</dbReference>
<gene>
    <name evidence="11" type="primary">pdxJ</name>
    <name evidence="10" type="synonym">ybeY</name>
    <name evidence="12" type="ordered locus">DaAHT2_0453</name>
</gene>
<dbReference type="InterPro" id="IPR023091">
    <property type="entry name" value="MetalPrtase_cat_dom_sf_prd"/>
</dbReference>
<dbReference type="NCBIfam" id="NF003627">
    <property type="entry name" value="PRK05265.1-5"/>
    <property type="match status" value="1"/>
</dbReference>
<dbReference type="PANTHER" id="PTHR30456:SF0">
    <property type="entry name" value="PYRIDOXINE 5'-PHOSPHATE SYNTHASE"/>
    <property type="match status" value="1"/>
</dbReference>
<comment type="cofactor">
    <cofactor evidence="10">
        <name>Zn(2+)</name>
        <dbReference type="ChEBI" id="CHEBI:29105"/>
    </cofactor>
    <text evidence="10">Binds 1 zinc ion.</text>
</comment>
<evidence type="ECO:0000313" key="12">
    <source>
        <dbReference type="EMBL" id="ADH85159.1"/>
    </source>
</evidence>
<dbReference type="NCBIfam" id="TIGR00043">
    <property type="entry name" value="rRNA maturation RNase YbeY"/>
    <property type="match status" value="1"/>
</dbReference>
<dbReference type="Pfam" id="PF02130">
    <property type="entry name" value="YbeY"/>
    <property type="match status" value="1"/>
</dbReference>
<name>D6Z002_DESAT</name>
<keyword evidence="8 10" id="KW-0862">Zinc</keyword>
<dbReference type="AlphaFoldDB" id="D6Z002"/>
<feature type="binding site" evidence="11">
    <location>
        <position position="161"/>
    </location>
    <ligand>
        <name>3-amino-2-oxopropyl phosphate</name>
        <dbReference type="ChEBI" id="CHEBI:57279"/>
    </ligand>
</feature>
<comment type="similarity">
    <text evidence="11">Belongs to the PNP synthase family.</text>
</comment>
<dbReference type="Gene3D" id="3.20.20.70">
    <property type="entry name" value="Aldolase class I"/>
    <property type="match status" value="1"/>
</dbReference>
<evidence type="ECO:0000256" key="7">
    <source>
        <dbReference type="ARBA" id="ARBA00022801"/>
    </source>
</evidence>
<comment type="pathway">
    <text evidence="11">Cofactor biosynthesis; pyridoxine 5'-phosphate biosynthesis; pyridoxine 5'-phosphate from D-erythrose 4-phosphate: step 5/5.</text>
</comment>
<dbReference type="InterPro" id="IPR004569">
    <property type="entry name" value="PyrdxlP_synth_PdxJ"/>
</dbReference>
<dbReference type="EC" id="2.6.99.2" evidence="11"/>
<keyword evidence="4 10" id="KW-0540">Nuclease</keyword>
<keyword evidence="6 10" id="KW-0255">Endonuclease</keyword>
<dbReference type="InterPro" id="IPR020549">
    <property type="entry name" value="YbeY_CS"/>
</dbReference>
<feature type="binding site" evidence="11">
    <location>
        <position position="199"/>
    </location>
    <ligand>
        <name>1-deoxy-D-xylulose 5-phosphate</name>
        <dbReference type="ChEBI" id="CHEBI:57792"/>
    </ligand>
</feature>
<dbReference type="Gene3D" id="3.40.390.30">
    <property type="entry name" value="Metalloproteases ('zincins'), catalytic domain"/>
    <property type="match status" value="1"/>
</dbReference>
<dbReference type="SUPFAM" id="SSF63892">
    <property type="entry name" value="Pyridoxine 5'-phosphate synthase"/>
    <property type="match status" value="1"/>
</dbReference>
<comment type="subcellular location">
    <subcellularLocation>
        <location evidence="10">Cytoplasm</location>
    </subcellularLocation>
</comment>
<dbReference type="STRING" id="589865.DaAHT2_0453"/>
<dbReference type="RefSeq" id="WP_013162690.1">
    <property type="nucleotide sequence ID" value="NC_014216.1"/>
</dbReference>
<accession>D6Z002</accession>
<comment type="subunit">
    <text evidence="11">Homooctamer; tetramer of dimers.</text>
</comment>
<keyword evidence="10" id="KW-0690">Ribosome biogenesis</keyword>
<dbReference type="UniPathway" id="UPA00244">
    <property type="reaction ID" value="UER00313"/>
</dbReference>
<feature type="active site" description="Proton acceptor" evidence="11">
    <location>
        <position position="197"/>
    </location>
</feature>
<protein>
    <recommendedName>
        <fullName evidence="10 11">Multifunctional fusion protein</fullName>
    </recommendedName>
    <domain>
        <recommendedName>
            <fullName evidence="11">Pyridoxine 5'-phosphate synthase</fullName>
            <shortName evidence="11">PNP synthase</shortName>
            <ecNumber evidence="11">2.6.99.2</ecNumber>
        </recommendedName>
    </domain>
    <domain>
        <recommendedName>
            <fullName evidence="10">Endoribonuclease YbeY</fullName>
            <ecNumber evidence="10">3.1.-.-</ecNumber>
        </recommendedName>
    </domain>
</protein>
<dbReference type="GO" id="GO:0004222">
    <property type="term" value="F:metalloendopeptidase activity"/>
    <property type="evidence" value="ECO:0007669"/>
    <property type="project" value="InterPro"/>
</dbReference>
<feature type="site" description="Transition state stabilizer" evidence="11">
    <location>
        <position position="305"/>
    </location>
</feature>
<dbReference type="PANTHER" id="PTHR30456">
    <property type="entry name" value="PYRIDOXINE 5'-PHOSPHATE SYNTHASE"/>
    <property type="match status" value="1"/>
</dbReference>
<dbReference type="HOGENOM" id="CLU_057128_1_0_7"/>
<keyword evidence="7 10" id="KW-0378">Hydrolase</keyword>
<dbReference type="PROSITE" id="PS01306">
    <property type="entry name" value="UPF0054"/>
    <property type="match status" value="1"/>
</dbReference>
<proteinExistence type="inferred from homology"/>
<evidence type="ECO:0000256" key="8">
    <source>
        <dbReference type="ARBA" id="ARBA00022833"/>
    </source>
</evidence>
<dbReference type="GO" id="GO:0033856">
    <property type="term" value="F:pyridoxine 5'-phosphate synthase activity"/>
    <property type="evidence" value="ECO:0007669"/>
    <property type="project" value="UniProtKB-UniRule"/>
</dbReference>
<feature type="binding site" evidence="11">
    <location>
        <position position="254"/>
    </location>
    <ligand>
        <name>1-deoxy-D-xylulose 5-phosphate</name>
        <dbReference type="ChEBI" id="CHEBI:57792"/>
    </ligand>
</feature>
<keyword evidence="5 10" id="KW-0479">Metal-binding</keyword>
<keyword evidence="13" id="KW-1185">Reference proteome</keyword>
<evidence type="ECO:0000256" key="5">
    <source>
        <dbReference type="ARBA" id="ARBA00022723"/>
    </source>
</evidence>
<keyword evidence="9 11" id="KW-0664">Pyridoxine biosynthesis</keyword>
<dbReference type="GO" id="GO:0004521">
    <property type="term" value="F:RNA endonuclease activity"/>
    <property type="evidence" value="ECO:0007669"/>
    <property type="project" value="UniProtKB-UniRule"/>
</dbReference>
<dbReference type="NCBIfam" id="NF003625">
    <property type="entry name" value="PRK05265.1-3"/>
    <property type="match status" value="1"/>
</dbReference>
<sequence length="398" mass="43471">MPVLLKHQGGDIGSNELARLKKQAAILLHLTGQPRSELSLLLVDDRQMQEFNHLFRQRNRPTNVLAFAQREAPEIPGGLGDEMLGDVVISLDTARREARAAGVSPGHRLAWLLTHGLLHLLGYDHEQSSAEAERMAEAEEALLHKLQEHERKSKMTQLAVNVDHVATLRQARGINEPDPVLAAGICELAGAEGIVVHLREDRRHIQDRDVLLLRQTVKSKLNLEMAAAAEIIDFALRLKPDMVTLVPEKRRELTTEGGLNVKGQQKKLAKVIKEMNQAQIPVSLFVDPDPGQIAAAAAIGASFVEIHTGRYCDAPSEEEREREFALVAQAAEEALAAGLRVNAGHGLNYLTTARVAALGTIEELSIGHAIMARAILVGLEKAVAEMRAIIKQASPAFT</sequence>
<feature type="binding site" evidence="10">
    <location>
        <position position="125"/>
    </location>
    <ligand>
        <name>Zn(2+)</name>
        <dbReference type="ChEBI" id="CHEBI:29105"/>
        <note>catalytic</note>
    </ligand>
</feature>
<feature type="binding site" evidence="10">
    <location>
        <position position="119"/>
    </location>
    <ligand>
        <name>Zn(2+)</name>
        <dbReference type="ChEBI" id="CHEBI:29105"/>
        <note>catalytic</note>
    </ligand>
</feature>
<dbReference type="InterPro" id="IPR002036">
    <property type="entry name" value="YbeY"/>
</dbReference>
<feature type="binding site" evidence="11">
    <location>
        <position position="204"/>
    </location>
    <ligand>
        <name>1-deoxy-D-xylulose 5-phosphate</name>
        <dbReference type="ChEBI" id="CHEBI:57792"/>
    </ligand>
</feature>
<comment type="function">
    <text evidence="10">Single strand-specific metallo-endoribonuclease involved in late-stage 70S ribosome quality control and in maturation of the 3' terminus of the 16S rRNA.</text>
</comment>
<feature type="binding site" evidence="11">
    <location>
        <begin position="163"/>
        <end position="164"/>
    </location>
    <ligand>
        <name>1-deoxy-D-xylulose 5-phosphate</name>
        <dbReference type="ChEBI" id="CHEBI:57792"/>
    </ligand>
</feature>
<dbReference type="Proteomes" id="UP000001508">
    <property type="component" value="Chromosome"/>
</dbReference>
<dbReference type="EC" id="3.1.-.-" evidence="10"/>
<evidence type="ECO:0000256" key="2">
    <source>
        <dbReference type="ARBA" id="ARBA00022490"/>
    </source>
</evidence>
<keyword evidence="3 11" id="KW-0808">Transferase</keyword>
<dbReference type="CDD" id="cd00003">
    <property type="entry name" value="PNPsynthase"/>
    <property type="match status" value="1"/>
</dbReference>
<dbReference type="InterPro" id="IPR036130">
    <property type="entry name" value="Pyridoxine-5'_phos_synth"/>
</dbReference>
<dbReference type="FunCoup" id="D6Z002">
    <property type="interactions" value="306"/>
</dbReference>
<reference evidence="13" key="1">
    <citation type="submission" date="2010-02" db="EMBL/GenBank/DDBJ databases">
        <title>Complete sequence of Desulfurivibrio alkaliphilus AHT2.</title>
        <authorList>
            <consortium name="US DOE Joint Genome Institute"/>
            <person name="Pitluck S."/>
            <person name="Chertkov O."/>
            <person name="Detter J.C."/>
            <person name="Han C."/>
            <person name="Tapia R."/>
            <person name="Larimer F."/>
            <person name="Land M."/>
            <person name="Hauser L."/>
            <person name="Kyrpides N."/>
            <person name="Mikhailova N."/>
            <person name="Sorokin D.Y."/>
            <person name="Muyzer G."/>
            <person name="Woyke T."/>
        </authorList>
    </citation>
    <scope>NUCLEOTIDE SEQUENCE [LARGE SCALE GENOMIC DNA]</scope>
    <source>
        <strain evidence="13">DSM 19089 / UNIQEM U267 / AHT2</strain>
    </source>
</reference>
<comment type="function">
    <text evidence="11">Catalyzes the complicated ring closure reaction between the two acyclic compounds 1-deoxy-D-xylulose-5-phosphate (DXP) and 3-amino-2-oxopropyl phosphate (1-amino-acetone-3-phosphate or AAP) to form pyridoxine 5'-phosphate (PNP) and inorganic phosphate.</text>
</comment>
<dbReference type="GO" id="GO:0005829">
    <property type="term" value="C:cytosol"/>
    <property type="evidence" value="ECO:0007669"/>
    <property type="project" value="TreeGrafter"/>
</dbReference>
<comment type="catalytic activity">
    <reaction evidence="11">
        <text>3-amino-2-oxopropyl phosphate + 1-deoxy-D-xylulose 5-phosphate = pyridoxine 5'-phosphate + phosphate + 2 H2O + H(+)</text>
        <dbReference type="Rhea" id="RHEA:15265"/>
        <dbReference type="ChEBI" id="CHEBI:15377"/>
        <dbReference type="ChEBI" id="CHEBI:15378"/>
        <dbReference type="ChEBI" id="CHEBI:43474"/>
        <dbReference type="ChEBI" id="CHEBI:57279"/>
        <dbReference type="ChEBI" id="CHEBI:57792"/>
        <dbReference type="ChEBI" id="CHEBI:58589"/>
        <dbReference type="EC" id="2.6.99.2"/>
    </reaction>
</comment>
<comment type="similarity">
    <text evidence="1 10">Belongs to the endoribonuclease YbeY family.</text>
</comment>
<dbReference type="eggNOG" id="COG0854">
    <property type="taxonomic scope" value="Bacteria"/>
</dbReference>
<keyword evidence="2 10" id="KW-0963">Cytoplasm</keyword>
<dbReference type="OrthoDB" id="9806590at2"/>
<dbReference type="eggNOG" id="COG0319">
    <property type="taxonomic scope" value="Bacteria"/>
</dbReference>
<evidence type="ECO:0000256" key="1">
    <source>
        <dbReference type="ARBA" id="ARBA00010875"/>
    </source>
</evidence>
<dbReference type="InParanoid" id="D6Z002"/>
<feature type="active site" description="Proton donor" evidence="11">
    <location>
        <position position="345"/>
    </location>
</feature>
<dbReference type="NCBIfam" id="TIGR00559">
    <property type="entry name" value="pdxJ"/>
    <property type="match status" value="1"/>
</dbReference>
<organism evidence="12 13">
    <name type="scientific">Desulfurivibrio alkaliphilus (strain DSM 19089 / UNIQEM U267 / AHT2)</name>
    <dbReference type="NCBI Taxonomy" id="589865"/>
    <lineage>
        <taxon>Bacteria</taxon>
        <taxon>Pseudomonadati</taxon>
        <taxon>Thermodesulfobacteriota</taxon>
        <taxon>Desulfobulbia</taxon>
        <taxon>Desulfobulbales</taxon>
        <taxon>Desulfobulbaceae</taxon>
        <taxon>Desulfurivibrio</taxon>
    </lineage>
</organism>
<dbReference type="GO" id="GO:0006364">
    <property type="term" value="P:rRNA processing"/>
    <property type="evidence" value="ECO:0007669"/>
    <property type="project" value="UniProtKB-UniRule"/>
</dbReference>
<evidence type="ECO:0000256" key="9">
    <source>
        <dbReference type="ARBA" id="ARBA00023096"/>
    </source>
</evidence>
<evidence type="ECO:0000256" key="4">
    <source>
        <dbReference type="ARBA" id="ARBA00022722"/>
    </source>
</evidence>
<dbReference type="KEGG" id="dak:DaAHT2_0453"/>
<feature type="binding site" evidence="10">
    <location>
        <position position="115"/>
    </location>
    <ligand>
        <name>Zn(2+)</name>
        <dbReference type="ChEBI" id="CHEBI:29105"/>
        <note>catalytic</note>
    </ligand>
</feature>
<evidence type="ECO:0000256" key="3">
    <source>
        <dbReference type="ARBA" id="ARBA00022679"/>
    </source>
</evidence>